<dbReference type="Pfam" id="PF17769">
    <property type="entry name" value="PurK_C"/>
    <property type="match status" value="1"/>
</dbReference>
<dbReference type="GO" id="GO:0005829">
    <property type="term" value="C:cytosol"/>
    <property type="evidence" value="ECO:0007669"/>
    <property type="project" value="TreeGrafter"/>
</dbReference>
<comment type="pathway">
    <text evidence="5 6">Purine metabolism; IMP biosynthesis via de novo pathway; 5-amino-1-(5-phospho-D-ribosyl)imidazole-4-carboxylate from 5-amino-1-(5-phospho-D-ribosyl)imidazole (N5-CAIR route): step 1/2.</text>
</comment>
<dbReference type="NCBIfam" id="NF004675">
    <property type="entry name" value="PRK06019.1-1"/>
    <property type="match status" value="1"/>
</dbReference>
<reference evidence="8 10" key="1">
    <citation type="submission" date="2017-11" db="EMBL/GenBank/DDBJ databases">
        <title>Comparitive Functional Genomics of Dry Heat Resistant strains isolated from the Viking Spacecraft.</title>
        <authorList>
            <person name="Seuylemezian A."/>
            <person name="Cooper K."/>
            <person name="Vaishampayan P."/>
        </authorList>
    </citation>
    <scope>NUCLEOTIDE SEQUENCE [LARGE SCALE GENOMIC DNA]</scope>
    <source>
        <strain evidence="8 10">M4.6</strain>
    </source>
</reference>
<gene>
    <name evidence="5 6" type="primary">purK</name>
    <name evidence="8" type="ORF">CU635_15550</name>
    <name evidence="9" type="ORF">CVD25_02585</name>
</gene>
<dbReference type="Pfam" id="PF02222">
    <property type="entry name" value="ATP-grasp"/>
    <property type="match status" value="1"/>
</dbReference>
<keyword evidence="2 5" id="KW-0547">Nucleotide-binding</keyword>
<evidence type="ECO:0000256" key="3">
    <source>
        <dbReference type="ARBA" id="ARBA00022755"/>
    </source>
</evidence>
<dbReference type="GO" id="GO:0006189">
    <property type="term" value="P:'de novo' IMP biosynthetic process"/>
    <property type="evidence" value="ECO:0007669"/>
    <property type="project" value="UniProtKB-UniRule"/>
</dbReference>
<dbReference type="InterPro" id="IPR005875">
    <property type="entry name" value="PurK"/>
</dbReference>
<evidence type="ECO:0000256" key="5">
    <source>
        <dbReference type="HAMAP-Rule" id="MF_01928"/>
    </source>
</evidence>
<evidence type="ECO:0000259" key="7">
    <source>
        <dbReference type="PROSITE" id="PS50975"/>
    </source>
</evidence>
<feature type="binding site" evidence="5">
    <location>
        <begin position="183"/>
        <end position="186"/>
    </location>
    <ligand>
        <name>ATP</name>
        <dbReference type="ChEBI" id="CHEBI:30616"/>
    </ligand>
</feature>
<feature type="binding site" evidence="5">
    <location>
        <position position="214"/>
    </location>
    <ligand>
        <name>ATP</name>
        <dbReference type="ChEBI" id="CHEBI:30616"/>
    </ligand>
</feature>
<evidence type="ECO:0000256" key="1">
    <source>
        <dbReference type="ARBA" id="ARBA00022598"/>
    </source>
</evidence>
<dbReference type="InterPro" id="IPR016185">
    <property type="entry name" value="PreATP-grasp_dom_sf"/>
</dbReference>
<dbReference type="UniPathway" id="UPA00074">
    <property type="reaction ID" value="UER00942"/>
</dbReference>
<keyword evidence="11" id="KW-1185">Reference proteome</keyword>
<dbReference type="GO" id="GO:0004638">
    <property type="term" value="F:phosphoribosylaminoimidazole carboxylase activity"/>
    <property type="evidence" value="ECO:0007669"/>
    <property type="project" value="InterPro"/>
</dbReference>
<dbReference type="FunFam" id="3.30.1490.20:FF:000015">
    <property type="entry name" value="N5-carboxyaminoimidazole ribonucleotide synthase"/>
    <property type="match status" value="1"/>
</dbReference>
<evidence type="ECO:0000313" key="10">
    <source>
        <dbReference type="Proteomes" id="UP000234951"/>
    </source>
</evidence>
<evidence type="ECO:0000256" key="4">
    <source>
        <dbReference type="ARBA" id="ARBA00022840"/>
    </source>
</evidence>
<dbReference type="GO" id="GO:0005524">
    <property type="term" value="F:ATP binding"/>
    <property type="evidence" value="ECO:0007669"/>
    <property type="project" value="UniProtKB-UniRule"/>
</dbReference>
<reference evidence="9 11" key="2">
    <citation type="submission" date="2017-12" db="EMBL/GenBank/DDBJ databases">
        <title>Comparative Functional Genomics of Dry Heat Resistant strains isolated from the Viking Spacecraft.</title>
        <authorList>
            <person name="Seuylemezian A."/>
            <person name="Cooper K."/>
            <person name="Vaishampayan P."/>
        </authorList>
    </citation>
    <scope>NUCLEOTIDE SEQUENCE [LARGE SCALE GENOMIC DNA]</scope>
    <source>
        <strain evidence="9 11">ATCC 29669</strain>
    </source>
</reference>
<dbReference type="NCBIfam" id="TIGR01161">
    <property type="entry name" value="purK"/>
    <property type="match status" value="1"/>
</dbReference>
<evidence type="ECO:0000313" key="11">
    <source>
        <dbReference type="Proteomes" id="UP000235114"/>
    </source>
</evidence>
<dbReference type="EC" id="6.3.4.18" evidence="5 6"/>
<keyword evidence="4 5" id="KW-0067">ATP-binding</keyword>
<dbReference type="Gene3D" id="3.30.470.20">
    <property type="entry name" value="ATP-grasp fold, B domain"/>
    <property type="match status" value="1"/>
</dbReference>
<dbReference type="InterPro" id="IPR011761">
    <property type="entry name" value="ATP-grasp"/>
</dbReference>
<dbReference type="PANTHER" id="PTHR11609">
    <property type="entry name" value="PURINE BIOSYNTHESIS PROTEIN 6/7, PUR6/7"/>
    <property type="match status" value="1"/>
</dbReference>
<comment type="function">
    <text evidence="5">Catalyzes the ATP-dependent conversion of 5-aminoimidazole ribonucleotide (AIR) and HCO(3)(-) to N5-carboxyaminoimidazole ribonucleotide (N5-CAIR).</text>
</comment>
<comment type="catalytic activity">
    <reaction evidence="5 6">
        <text>5-amino-1-(5-phospho-beta-D-ribosyl)imidazole + hydrogencarbonate + ATP = 5-carboxyamino-1-(5-phospho-D-ribosyl)imidazole + ADP + phosphate + 2 H(+)</text>
        <dbReference type="Rhea" id="RHEA:19317"/>
        <dbReference type="ChEBI" id="CHEBI:15378"/>
        <dbReference type="ChEBI" id="CHEBI:17544"/>
        <dbReference type="ChEBI" id="CHEBI:30616"/>
        <dbReference type="ChEBI" id="CHEBI:43474"/>
        <dbReference type="ChEBI" id="CHEBI:58730"/>
        <dbReference type="ChEBI" id="CHEBI:137981"/>
        <dbReference type="ChEBI" id="CHEBI:456216"/>
        <dbReference type="EC" id="6.3.4.18"/>
    </reaction>
</comment>
<dbReference type="SUPFAM" id="SSF51246">
    <property type="entry name" value="Rudiment single hybrid motif"/>
    <property type="match status" value="1"/>
</dbReference>
<dbReference type="InterPro" id="IPR003135">
    <property type="entry name" value="ATP-grasp_carboxylate-amine"/>
</dbReference>
<dbReference type="Proteomes" id="UP000234951">
    <property type="component" value="Unassembled WGS sequence"/>
</dbReference>
<organism evidence="8 10">
    <name type="scientific">Bacillus canaveralius</name>
    <dbReference type="NCBI Taxonomy" id="1403243"/>
    <lineage>
        <taxon>Bacteria</taxon>
        <taxon>Bacillati</taxon>
        <taxon>Bacillota</taxon>
        <taxon>Bacilli</taxon>
        <taxon>Bacillales</taxon>
        <taxon>Bacillaceae</taxon>
        <taxon>Bacillus</taxon>
    </lineage>
</organism>
<dbReference type="FunFam" id="3.30.470.20:FF:000029">
    <property type="entry name" value="N5-carboxyaminoimidazole ribonucleotide synthase"/>
    <property type="match status" value="1"/>
</dbReference>
<dbReference type="NCBIfam" id="NF004676">
    <property type="entry name" value="PRK06019.1-2"/>
    <property type="match status" value="1"/>
</dbReference>
<feature type="domain" description="ATP-grasp" evidence="7">
    <location>
        <begin position="112"/>
        <end position="298"/>
    </location>
</feature>
<proteinExistence type="inferred from homology"/>
<dbReference type="PANTHER" id="PTHR11609:SF5">
    <property type="entry name" value="PHOSPHORIBOSYLAMINOIMIDAZOLE CARBOXYLASE"/>
    <property type="match status" value="1"/>
</dbReference>
<comment type="function">
    <text evidence="6">Catalyzes the ATP-dependent conversion of 5-aminoimidazole ribonucleotide (AIR) and HCO(3)- to N5-carboxyaminoimidazole ribonucleotide (N5-CAIR).</text>
</comment>
<dbReference type="GO" id="GO:0046872">
    <property type="term" value="F:metal ion binding"/>
    <property type="evidence" value="ECO:0007669"/>
    <property type="project" value="InterPro"/>
</dbReference>
<comment type="similarity">
    <text evidence="5 6">Belongs to the PurK/PurT family.</text>
</comment>
<protein>
    <recommendedName>
        <fullName evidence="5 6">N5-carboxyaminoimidazole ribonucleotide synthase</fullName>
        <shortName evidence="5 6">N5-CAIR synthase</shortName>
        <ecNumber evidence="5 6">6.3.4.18</ecNumber>
    </recommendedName>
    <alternativeName>
        <fullName evidence="5 6">5-(carboxyamino)imidazole ribonucleotide synthetase</fullName>
    </alternativeName>
</protein>
<dbReference type="OrthoDB" id="9804625at2"/>
<evidence type="ECO:0000256" key="2">
    <source>
        <dbReference type="ARBA" id="ARBA00022741"/>
    </source>
</evidence>
<accession>A0A2N5GJF7</accession>
<dbReference type="InterPro" id="IPR013815">
    <property type="entry name" value="ATP_grasp_subdomain_1"/>
</dbReference>
<dbReference type="SUPFAM" id="SSF56059">
    <property type="entry name" value="Glutathione synthetase ATP-binding domain-like"/>
    <property type="match status" value="1"/>
</dbReference>
<dbReference type="GO" id="GO:0034028">
    <property type="term" value="F:5-(carboxyamino)imidazole ribonucleotide synthase activity"/>
    <property type="evidence" value="ECO:0007669"/>
    <property type="project" value="UniProtKB-UniRule"/>
</dbReference>
<evidence type="ECO:0000256" key="6">
    <source>
        <dbReference type="RuleBase" id="RU361200"/>
    </source>
</evidence>
<dbReference type="PROSITE" id="PS50975">
    <property type="entry name" value="ATP_GRASP"/>
    <property type="match status" value="1"/>
</dbReference>
<dbReference type="InterPro" id="IPR011054">
    <property type="entry name" value="Rudment_hybrid_motif"/>
</dbReference>
<dbReference type="Gene3D" id="3.40.50.20">
    <property type="match status" value="1"/>
</dbReference>
<comment type="subunit">
    <text evidence="5 6">Homodimer.</text>
</comment>
<feature type="binding site" evidence="5">
    <location>
        <position position="191"/>
    </location>
    <ligand>
        <name>ATP</name>
        <dbReference type="ChEBI" id="CHEBI:30616"/>
    </ligand>
</feature>
<dbReference type="InterPro" id="IPR040686">
    <property type="entry name" value="PurK_C"/>
</dbReference>
<dbReference type="NCBIfam" id="NF004679">
    <property type="entry name" value="PRK06019.1-5"/>
    <property type="match status" value="1"/>
</dbReference>
<dbReference type="Proteomes" id="UP000235114">
    <property type="component" value="Unassembled WGS sequence"/>
</dbReference>
<dbReference type="AlphaFoldDB" id="A0A2N5GJF7"/>
<dbReference type="InterPro" id="IPR054350">
    <property type="entry name" value="PurT/PurK_preATP-grasp"/>
</dbReference>
<dbReference type="FunFam" id="3.40.50.20:FF:000016">
    <property type="entry name" value="N5-carboxyaminoimidazole ribonucleotide synthase"/>
    <property type="match status" value="1"/>
</dbReference>
<comment type="caution">
    <text evidence="8">The sequence shown here is derived from an EMBL/GenBank/DDBJ whole genome shotgun (WGS) entry which is preliminary data.</text>
</comment>
<feature type="binding site" evidence="5">
    <location>
        <position position="108"/>
    </location>
    <ligand>
        <name>ATP</name>
        <dbReference type="ChEBI" id="CHEBI:30616"/>
    </ligand>
</feature>
<dbReference type="Pfam" id="PF22660">
    <property type="entry name" value="RS_preATP-grasp-like"/>
    <property type="match status" value="1"/>
</dbReference>
<dbReference type="EMBL" id="PGVA01000037">
    <property type="protein sequence ID" value="PLR81316.1"/>
    <property type="molecule type" value="Genomic_DNA"/>
</dbReference>
<keyword evidence="3 5" id="KW-0658">Purine biosynthesis</keyword>
<keyword evidence="1 5" id="KW-0436">Ligase</keyword>
<sequence length="382" mass="42128">MSYKIIVPGQTIGIIGGGQLGRMMALSAKAMGFKIAVLDPAEDSPCGQVADYRITSEYDDLDAIKQLAEVSDVITYEFENINAAAVTWLCENAYVPQGNRLLEITQDRISEKAAIERSGADVAPYSVIHSVDDIYAAIEKLGYPAVLKTSRGGYDGKGQHVIRSSADLETAGKLLEKGVCVLEKWIPFEKEISVIIVRNQQGETAVFPVGENIHKDNILHQTIVPARISYKAEKNAIQKATELAESLKLVGTLAVEMFLTADEQIYINELAPRPHNSGHYTIEACETSQFEQHIRAVCSWPLGSTKLLKPAVMVNILGEHQAQILEKIPELPDWKIHLYGKKDAKFKRKMGHVTILRDSTDDALQEAEQCGLWNNVTEKIGG</sequence>
<dbReference type="HAMAP" id="MF_01928">
    <property type="entry name" value="PurK"/>
    <property type="match status" value="1"/>
</dbReference>
<evidence type="ECO:0000313" key="9">
    <source>
        <dbReference type="EMBL" id="PLS00538.1"/>
    </source>
</evidence>
<feature type="binding site" evidence="5">
    <location>
        <begin position="153"/>
        <end position="159"/>
    </location>
    <ligand>
        <name>ATP</name>
        <dbReference type="ChEBI" id="CHEBI:30616"/>
    </ligand>
</feature>
<dbReference type="Gene3D" id="3.30.1490.20">
    <property type="entry name" value="ATP-grasp fold, A domain"/>
    <property type="match status" value="1"/>
</dbReference>
<feature type="binding site" evidence="5">
    <location>
        <position position="148"/>
    </location>
    <ligand>
        <name>ATP</name>
        <dbReference type="ChEBI" id="CHEBI:30616"/>
    </ligand>
</feature>
<name>A0A2N5GJF7_9BACI</name>
<dbReference type="SUPFAM" id="SSF52440">
    <property type="entry name" value="PreATP-grasp domain"/>
    <property type="match status" value="1"/>
</dbReference>
<dbReference type="EMBL" id="PGVD01000009">
    <property type="protein sequence ID" value="PLS00538.1"/>
    <property type="molecule type" value="Genomic_DNA"/>
</dbReference>
<evidence type="ECO:0000313" key="8">
    <source>
        <dbReference type="EMBL" id="PLR81316.1"/>
    </source>
</evidence>
<feature type="binding site" evidence="5">
    <location>
        <begin position="268"/>
        <end position="269"/>
    </location>
    <ligand>
        <name>ATP</name>
        <dbReference type="ChEBI" id="CHEBI:30616"/>
    </ligand>
</feature>